<evidence type="ECO:0000313" key="3">
    <source>
        <dbReference type="EMBL" id="ADE22282.1"/>
    </source>
</evidence>
<evidence type="ECO:0000256" key="1">
    <source>
        <dbReference type="SAM" id="MobiDB-lite"/>
    </source>
</evidence>
<proteinExistence type="predicted"/>
<feature type="region of interest" description="Disordered" evidence="1">
    <location>
        <begin position="1"/>
        <end position="42"/>
    </location>
</feature>
<protein>
    <submittedName>
        <fullName evidence="3">Uncharacterized protein</fullName>
    </submittedName>
</protein>
<keyword evidence="2" id="KW-0472">Membrane</keyword>
<feature type="region of interest" description="Disordered" evidence="1">
    <location>
        <begin position="75"/>
        <end position="114"/>
    </location>
</feature>
<dbReference type="AlphaFoldDB" id="I1SKV0"/>
<sequence length="242" mass="26580">MSWHVLRCRSTADRGPVRPARAPDVSTRPAARSWHPTGTGHGMVRSPPFRVLALTAQVPLESLLSPSRGVVDLEEFRMSQPPDVRPAGSVDPGVRDPAAPQTRSPRRRPTDGPPAVRKVRRWPLILLRCIITVFLLLTLVQPVLAGMFVTGDVDLLDLHEINAHTISFLSWLLVINTVLLWRPGRGPWWPLAVAVLVAFLVQLQSGSGFSRNLGLHIPLGVALVAGATALTYWAFSYRGGRR</sequence>
<feature type="transmembrane region" description="Helical" evidence="2">
    <location>
        <begin position="125"/>
        <end position="149"/>
    </location>
</feature>
<organism evidence="3">
    <name type="scientific">Streptomyces flavogriseus</name>
    <dbReference type="NCBI Taxonomy" id="67299"/>
    <lineage>
        <taxon>Bacteria</taxon>
        <taxon>Bacillati</taxon>
        <taxon>Actinomycetota</taxon>
        <taxon>Actinomycetes</taxon>
        <taxon>Kitasatosporales</taxon>
        <taxon>Streptomycetaceae</taxon>
        <taxon>Streptomyces</taxon>
    </lineage>
</organism>
<dbReference type="EMBL" id="GQ421798">
    <property type="protein sequence ID" value="ADE22282.1"/>
    <property type="molecule type" value="Genomic_DNA"/>
</dbReference>
<feature type="transmembrane region" description="Helical" evidence="2">
    <location>
        <begin position="161"/>
        <end position="181"/>
    </location>
</feature>
<evidence type="ECO:0000256" key="2">
    <source>
        <dbReference type="SAM" id="Phobius"/>
    </source>
</evidence>
<feature type="transmembrane region" description="Helical" evidence="2">
    <location>
        <begin position="188"/>
        <end position="205"/>
    </location>
</feature>
<accession>I1SKV0</accession>
<keyword evidence="2" id="KW-0812">Transmembrane</keyword>
<reference evidence="3" key="1">
    <citation type="journal article" date="2012" name="Chem. Biol.">
        <title>Unveiling the post-PKS redox tailoring steps in biosynthesis of the type II polyketide antitumor antibiotic xantholipin.</title>
        <authorList>
            <person name="Zhang W."/>
            <person name="Wang L."/>
            <person name="Kong L."/>
            <person name="Wang T."/>
            <person name="Chu Y."/>
            <person name="Deng Z."/>
            <person name="You D."/>
        </authorList>
    </citation>
    <scope>NUCLEOTIDE SEQUENCE</scope>
    <source>
        <strain evidence="3">SIIA-A02191</strain>
    </source>
</reference>
<keyword evidence="2" id="KW-1133">Transmembrane helix</keyword>
<feature type="transmembrane region" description="Helical" evidence="2">
    <location>
        <begin position="217"/>
        <end position="235"/>
    </location>
</feature>
<gene>
    <name evidence="3" type="primary">xanJ</name>
</gene>
<name>I1SKV0_9ACTN</name>